<protein>
    <submittedName>
        <fullName evidence="1">Uncharacterized protein</fullName>
    </submittedName>
</protein>
<dbReference type="AlphaFoldDB" id="A0A0M9FZA9"/>
<keyword evidence="2" id="KW-1185">Reference proteome</keyword>
<sequence>MNRSFRCASVRPPTSCHHNTTSPLLLVTGVVPRLGLLSQLGRSVRCCCLGLCCGILILRVLKKEIVYYSRYCALFSWKATKKSDERSACGNAVRKR</sequence>
<dbReference type="GeneID" id="26905826"/>
<name>A0A0M9FZA9_LEPPY</name>
<reference evidence="1 2" key="1">
    <citation type="submission" date="2015-07" db="EMBL/GenBank/DDBJ databases">
        <title>High-quality genome of monoxenous trypanosomatid Leptomonas pyrrhocoris.</title>
        <authorList>
            <person name="Flegontov P."/>
            <person name="Butenko A."/>
            <person name="Firsov S."/>
            <person name="Vlcek C."/>
            <person name="Logacheva M.D."/>
            <person name="Field M."/>
            <person name="Filatov D."/>
            <person name="Flegontova O."/>
            <person name="Gerasimov E."/>
            <person name="Jackson A.P."/>
            <person name="Kelly S."/>
            <person name="Opperdoes F."/>
            <person name="O'Reilly A."/>
            <person name="Votypka J."/>
            <person name="Yurchenko V."/>
            <person name="Lukes J."/>
        </authorList>
    </citation>
    <scope>NUCLEOTIDE SEQUENCE [LARGE SCALE GENOMIC DNA]</scope>
    <source>
        <strain evidence="1">H10</strain>
    </source>
</reference>
<evidence type="ECO:0000313" key="1">
    <source>
        <dbReference type="EMBL" id="KPA78987.1"/>
    </source>
</evidence>
<accession>A0A0M9FZA9</accession>
<organism evidence="1 2">
    <name type="scientific">Leptomonas pyrrhocoris</name>
    <name type="common">Firebug parasite</name>
    <dbReference type="NCBI Taxonomy" id="157538"/>
    <lineage>
        <taxon>Eukaryota</taxon>
        <taxon>Discoba</taxon>
        <taxon>Euglenozoa</taxon>
        <taxon>Kinetoplastea</taxon>
        <taxon>Metakinetoplastina</taxon>
        <taxon>Trypanosomatida</taxon>
        <taxon>Trypanosomatidae</taxon>
        <taxon>Leishmaniinae</taxon>
        <taxon>Leptomonas</taxon>
    </lineage>
</organism>
<dbReference type="EMBL" id="LGTL01000011">
    <property type="protein sequence ID" value="KPA78987.1"/>
    <property type="molecule type" value="Genomic_DNA"/>
</dbReference>
<comment type="caution">
    <text evidence="1">The sequence shown here is derived from an EMBL/GenBank/DDBJ whole genome shotgun (WGS) entry which is preliminary data.</text>
</comment>
<proteinExistence type="predicted"/>
<gene>
    <name evidence="1" type="ORF">ABB37_05536</name>
</gene>
<dbReference type="VEuPathDB" id="TriTrypDB:LpyrH10_11_0010"/>
<dbReference type="Proteomes" id="UP000037923">
    <property type="component" value="Unassembled WGS sequence"/>
</dbReference>
<dbReference type="RefSeq" id="XP_015657426.1">
    <property type="nucleotide sequence ID" value="XM_015803601.1"/>
</dbReference>
<evidence type="ECO:0000313" key="2">
    <source>
        <dbReference type="Proteomes" id="UP000037923"/>
    </source>
</evidence>